<evidence type="ECO:0000313" key="4">
    <source>
        <dbReference type="EMBL" id="RDI69894.1"/>
    </source>
</evidence>
<reference evidence="4 5" key="1">
    <citation type="submission" date="2018-07" db="EMBL/GenBank/DDBJ databases">
        <title>Genome sequence of extremly halophilic archaeon Halopelagius longus strain BC12-B1.</title>
        <authorList>
            <person name="Zhang X."/>
        </authorList>
    </citation>
    <scope>NUCLEOTIDE SEQUENCE [LARGE SCALE GENOMIC DNA]</scope>
    <source>
        <strain evidence="4 5">BC12-B1</strain>
    </source>
</reference>
<dbReference type="EMBL" id="QQST01000003">
    <property type="protein sequence ID" value="RDI69894.1"/>
    <property type="molecule type" value="Genomic_DNA"/>
</dbReference>
<evidence type="ECO:0000256" key="1">
    <source>
        <dbReference type="SAM" id="MobiDB-lite"/>
    </source>
</evidence>
<feature type="compositionally biased region" description="Basic and acidic residues" evidence="1">
    <location>
        <begin position="215"/>
        <end position="226"/>
    </location>
</feature>
<evidence type="ECO:0000313" key="5">
    <source>
        <dbReference type="Proteomes" id="UP000255421"/>
    </source>
</evidence>
<gene>
    <name evidence="4" type="ORF">DWB78_17245</name>
</gene>
<keyword evidence="2" id="KW-1133">Transmembrane helix</keyword>
<dbReference type="Pfam" id="PF13559">
    <property type="entry name" value="DUF4129"/>
    <property type="match status" value="1"/>
</dbReference>
<dbReference type="Proteomes" id="UP000255421">
    <property type="component" value="Unassembled WGS sequence"/>
</dbReference>
<feature type="compositionally biased region" description="Polar residues" evidence="1">
    <location>
        <begin position="235"/>
        <end position="246"/>
    </location>
</feature>
<evidence type="ECO:0000259" key="3">
    <source>
        <dbReference type="Pfam" id="PF13559"/>
    </source>
</evidence>
<feature type="transmembrane region" description="Helical" evidence="2">
    <location>
        <begin position="96"/>
        <end position="116"/>
    </location>
</feature>
<keyword evidence="2" id="KW-0812">Transmembrane</keyword>
<proteinExistence type="predicted"/>
<name>A0A370IK74_9EURY</name>
<comment type="caution">
    <text evidence="4">The sequence shown here is derived from an EMBL/GenBank/DDBJ whole genome shotgun (WGS) entry which is preliminary data.</text>
</comment>
<keyword evidence="2" id="KW-0472">Membrane</keyword>
<sequence>MTIYRYRQMSLNRSHVATLLLTVFALTALGVAAGTLHSAHPNDTPKSGSGDDLTSGGKGTAKGQMLTGGSESAHLVLPEVNVGNDLRDEQTRSGGVLPRLVLGVVLLFFGAALVLWRLTSDESSADVAVDDEADSLVEERTPHTPSPGARNVPPTNGVYRAWQAMIAALDVDTVDNKTPAELAEAAVESGFPASHVAALTETFRNVRYGGTTPTTEHEQRAREALEGIRQVAPRDNSNQSDSPPEP</sequence>
<feature type="region of interest" description="Disordered" evidence="1">
    <location>
        <begin position="207"/>
        <end position="246"/>
    </location>
</feature>
<accession>A0A370IK74</accession>
<feature type="domain" description="Protein-glutamine gamma-glutamyltransferase-like C-terminal" evidence="3">
    <location>
        <begin position="160"/>
        <end position="226"/>
    </location>
</feature>
<dbReference type="AlphaFoldDB" id="A0A370IK74"/>
<dbReference type="InterPro" id="IPR025403">
    <property type="entry name" value="TgpA-like_C"/>
</dbReference>
<organism evidence="4 5">
    <name type="scientific">Halopelagius longus</name>
    <dbReference type="NCBI Taxonomy" id="1236180"/>
    <lineage>
        <taxon>Archaea</taxon>
        <taxon>Methanobacteriati</taxon>
        <taxon>Methanobacteriota</taxon>
        <taxon>Stenosarchaea group</taxon>
        <taxon>Halobacteria</taxon>
        <taxon>Halobacteriales</taxon>
        <taxon>Haloferacaceae</taxon>
    </lineage>
</organism>
<keyword evidence="5" id="KW-1185">Reference proteome</keyword>
<feature type="region of interest" description="Disordered" evidence="1">
    <location>
        <begin position="38"/>
        <end position="65"/>
    </location>
</feature>
<evidence type="ECO:0000256" key="2">
    <source>
        <dbReference type="SAM" id="Phobius"/>
    </source>
</evidence>
<protein>
    <submittedName>
        <fullName evidence="4">DUF4129 domain-containing protein</fullName>
    </submittedName>
</protein>